<accession>A0A183A497</accession>
<evidence type="ECO:0000256" key="1">
    <source>
        <dbReference type="SAM" id="MobiDB-lite"/>
    </source>
</evidence>
<feature type="compositionally biased region" description="Polar residues" evidence="1">
    <location>
        <begin position="1"/>
        <end position="11"/>
    </location>
</feature>
<dbReference type="AlphaFoldDB" id="A0A183A497"/>
<evidence type="ECO:0000313" key="4">
    <source>
        <dbReference type="WBParaSite" id="ECPE_0000178201-mRNA-1"/>
    </source>
</evidence>
<keyword evidence="3" id="KW-1185">Reference proteome</keyword>
<feature type="region of interest" description="Disordered" evidence="1">
    <location>
        <begin position="1"/>
        <end position="41"/>
    </location>
</feature>
<reference evidence="4" key="1">
    <citation type="submission" date="2016-06" db="UniProtKB">
        <authorList>
            <consortium name="WormBaseParasite"/>
        </authorList>
    </citation>
    <scope>IDENTIFICATION</scope>
</reference>
<reference evidence="2 3" key="2">
    <citation type="submission" date="2018-11" db="EMBL/GenBank/DDBJ databases">
        <authorList>
            <consortium name="Pathogen Informatics"/>
        </authorList>
    </citation>
    <scope>NUCLEOTIDE SEQUENCE [LARGE SCALE GENOMIC DNA]</scope>
    <source>
        <strain evidence="2 3">Egypt</strain>
    </source>
</reference>
<dbReference type="OrthoDB" id="511529at2759"/>
<organism evidence="4">
    <name type="scientific">Echinostoma caproni</name>
    <dbReference type="NCBI Taxonomy" id="27848"/>
    <lineage>
        <taxon>Eukaryota</taxon>
        <taxon>Metazoa</taxon>
        <taxon>Spiralia</taxon>
        <taxon>Lophotrochozoa</taxon>
        <taxon>Platyhelminthes</taxon>
        <taxon>Trematoda</taxon>
        <taxon>Digenea</taxon>
        <taxon>Plagiorchiida</taxon>
        <taxon>Echinostomata</taxon>
        <taxon>Echinostomatoidea</taxon>
        <taxon>Echinostomatidae</taxon>
        <taxon>Echinostoma</taxon>
    </lineage>
</organism>
<evidence type="ECO:0000313" key="2">
    <source>
        <dbReference type="EMBL" id="VDP46247.1"/>
    </source>
</evidence>
<evidence type="ECO:0000313" key="3">
    <source>
        <dbReference type="Proteomes" id="UP000272942"/>
    </source>
</evidence>
<gene>
    <name evidence="2" type="ORF">ECPE_LOCUS1782</name>
</gene>
<protein>
    <submittedName>
        <fullName evidence="2 4">Uncharacterized protein</fullName>
    </submittedName>
</protein>
<dbReference type="Proteomes" id="UP000272942">
    <property type="component" value="Unassembled WGS sequence"/>
</dbReference>
<dbReference type="WBParaSite" id="ECPE_0000178201-mRNA-1">
    <property type="protein sequence ID" value="ECPE_0000178201-mRNA-1"/>
    <property type="gene ID" value="ECPE_0000178201"/>
</dbReference>
<name>A0A183A497_9TREM</name>
<proteinExistence type="predicted"/>
<sequence length="133" mass="14170">MISDQNESLCSPRSDISGGGSAGSVISVASGKTGDSEPTCGTRSVLRDVLDGVVEPDLLDSCVEDLQILTEHSGDRMCELLSRAEELRNLRETEVEAKAVDEKVMDAIAASSKAKETSSICKLSSLSFRFDAR</sequence>
<dbReference type="EMBL" id="UZAN01015214">
    <property type="protein sequence ID" value="VDP46247.1"/>
    <property type="molecule type" value="Genomic_DNA"/>
</dbReference>